<evidence type="ECO:0000256" key="6">
    <source>
        <dbReference type="ARBA" id="ARBA00023014"/>
    </source>
</evidence>
<keyword evidence="2" id="KW-0004">4Fe-4S</keyword>
<dbReference type="SFLD" id="SFLDS00029">
    <property type="entry name" value="Radical_SAM"/>
    <property type="match status" value="1"/>
</dbReference>
<dbReference type="InterPro" id="IPR013785">
    <property type="entry name" value="Aldolase_TIM"/>
</dbReference>
<dbReference type="Pfam" id="PF13186">
    <property type="entry name" value="SPASM"/>
    <property type="match status" value="1"/>
</dbReference>
<dbReference type="InterPro" id="IPR058240">
    <property type="entry name" value="rSAM_sf"/>
</dbReference>
<dbReference type="AlphaFoldDB" id="A0A3D8P5P8"/>
<accession>A0A3D8P5P8</accession>
<sequence>MSEFVFPGLSEERFDWLQLEVTSYCNASCLYCPRTVYREQWDNRHLPEALWQKLIPVFPRTDLVYLQGWGEPLLYPEFFNLARKVREAGSQVGFTTNGMLLDRPKMELILDLEFYVVAFSLAGIRRNDTVRRGTKLEQVLSALEALASLRERRGLKYPRLHVAYMLLRPDLEELPEVPRLLAARGADEVVISTLDFVPSPELEGEALLPKDKRELRQVKRYLTLAVKAGRKAGIAVHYHLPYPWKRRLYCTENVLRAAFIGVKGTVAPCTFTNLPVTTAPSFVRQSEILTYEPLILGDLNHNSWEEIWSSPLYQTFRASFRKKELFPPCRECPKLWGETV</sequence>
<dbReference type="OrthoDB" id="9810775at2"/>
<dbReference type="InterPro" id="IPR023885">
    <property type="entry name" value="4Fe4S-binding_SPASM_dom"/>
</dbReference>
<dbReference type="SFLD" id="SFLDG01067">
    <property type="entry name" value="SPASM/twitch_domain_containing"/>
    <property type="match status" value="1"/>
</dbReference>
<evidence type="ECO:0000256" key="1">
    <source>
        <dbReference type="ARBA" id="ARBA00001966"/>
    </source>
</evidence>
<evidence type="ECO:0000256" key="4">
    <source>
        <dbReference type="ARBA" id="ARBA00022723"/>
    </source>
</evidence>
<keyword evidence="5" id="KW-0408">Iron</keyword>
<reference evidence="8 9" key="1">
    <citation type="submission" date="2018-08" db="EMBL/GenBank/DDBJ databases">
        <title>Form III RuBisCO-mediated autotrophy in Thermodesulfobium bacteria.</title>
        <authorList>
            <person name="Toshchakov S.V."/>
            <person name="Kublanov I.V."/>
            <person name="Frolov E."/>
            <person name="Bonch-Osmolovskaya E.A."/>
            <person name="Tourova T.P."/>
            <person name="Chernych N.A."/>
            <person name="Lebedinsky A.V."/>
        </authorList>
    </citation>
    <scope>NUCLEOTIDE SEQUENCE [LARGE SCALE GENOMIC DNA]</scope>
    <source>
        <strain evidence="8 9">SR</strain>
    </source>
</reference>
<dbReference type="PANTHER" id="PTHR43787">
    <property type="entry name" value="FEMO COFACTOR BIOSYNTHESIS PROTEIN NIFB-RELATED"/>
    <property type="match status" value="1"/>
</dbReference>
<comment type="cofactor">
    <cofactor evidence="1">
        <name>[4Fe-4S] cluster</name>
        <dbReference type="ChEBI" id="CHEBI:49883"/>
    </cofactor>
</comment>
<keyword evidence="6" id="KW-0411">Iron-sulfur</keyword>
<dbReference type="InterPro" id="IPR007197">
    <property type="entry name" value="rSAM"/>
</dbReference>
<dbReference type="GO" id="GO:0051539">
    <property type="term" value="F:4 iron, 4 sulfur cluster binding"/>
    <property type="evidence" value="ECO:0007669"/>
    <property type="project" value="UniProtKB-KW"/>
</dbReference>
<comment type="caution">
    <text evidence="8">The sequence shown here is derived from an EMBL/GenBank/DDBJ whole genome shotgun (WGS) entry which is preliminary data.</text>
</comment>
<evidence type="ECO:0000256" key="3">
    <source>
        <dbReference type="ARBA" id="ARBA00022691"/>
    </source>
</evidence>
<dbReference type="Proteomes" id="UP000256329">
    <property type="component" value="Unassembled WGS sequence"/>
</dbReference>
<dbReference type="SFLD" id="SFLDG01387">
    <property type="entry name" value="BtrN-like_SPASM_domain_contain"/>
    <property type="match status" value="1"/>
</dbReference>
<dbReference type="GO" id="GO:0046872">
    <property type="term" value="F:metal ion binding"/>
    <property type="evidence" value="ECO:0007669"/>
    <property type="project" value="UniProtKB-KW"/>
</dbReference>
<evidence type="ECO:0000313" key="9">
    <source>
        <dbReference type="Proteomes" id="UP000256329"/>
    </source>
</evidence>
<gene>
    <name evidence="8" type="ORF">DXX99_01020</name>
</gene>
<dbReference type="PANTHER" id="PTHR43787:SF10">
    <property type="entry name" value="COFACTOR MODIFYING PROTEIN"/>
    <property type="match status" value="1"/>
</dbReference>
<dbReference type="InterPro" id="IPR034391">
    <property type="entry name" value="AdoMet-like_SPASM_containing"/>
</dbReference>
<name>A0A3D8P5P8_9THEO</name>
<evidence type="ECO:0000313" key="8">
    <source>
        <dbReference type="EMBL" id="RDV84660.1"/>
    </source>
</evidence>
<dbReference type="EMBL" id="QSLN01000001">
    <property type="protein sequence ID" value="RDV84660.1"/>
    <property type="molecule type" value="Genomic_DNA"/>
</dbReference>
<keyword evidence="4" id="KW-0479">Metal-binding</keyword>
<dbReference type="SUPFAM" id="SSF102114">
    <property type="entry name" value="Radical SAM enzymes"/>
    <property type="match status" value="1"/>
</dbReference>
<dbReference type="Pfam" id="PF04055">
    <property type="entry name" value="Radical_SAM"/>
    <property type="match status" value="1"/>
</dbReference>
<proteinExistence type="predicted"/>
<evidence type="ECO:0000256" key="5">
    <source>
        <dbReference type="ARBA" id="ARBA00023004"/>
    </source>
</evidence>
<evidence type="ECO:0000259" key="7">
    <source>
        <dbReference type="PROSITE" id="PS51918"/>
    </source>
</evidence>
<dbReference type="Gene3D" id="3.20.20.70">
    <property type="entry name" value="Aldolase class I"/>
    <property type="match status" value="1"/>
</dbReference>
<dbReference type="CDD" id="cd01335">
    <property type="entry name" value="Radical_SAM"/>
    <property type="match status" value="1"/>
</dbReference>
<dbReference type="RefSeq" id="WP_115791654.1">
    <property type="nucleotide sequence ID" value="NZ_QSLN01000001.1"/>
</dbReference>
<keyword evidence="3" id="KW-0949">S-adenosyl-L-methionine</keyword>
<dbReference type="GO" id="GO:0003824">
    <property type="term" value="F:catalytic activity"/>
    <property type="evidence" value="ECO:0007669"/>
    <property type="project" value="InterPro"/>
</dbReference>
<organism evidence="8 9">
    <name type="scientific">Ammonifex thiophilus</name>
    <dbReference type="NCBI Taxonomy" id="444093"/>
    <lineage>
        <taxon>Bacteria</taxon>
        <taxon>Bacillati</taxon>
        <taxon>Bacillota</taxon>
        <taxon>Clostridia</taxon>
        <taxon>Thermoanaerobacterales</taxon>
        <taxon>Thermoanaerobacteraceae</taxon>
        <taxon>Ammonifex</taxon>
    </lineage>
</organism>
<evidence type="ECO:0000256" key="2">
    <source>
        <dbReference type="ARBA" id="ARBA00022485"/>
    </source>
</evidence>
<dbReference type="CDD" id="cd21121">
    <property type="entry name" value="SPASM_Cmo-like"/>
    <property type="match status" value="1"/>
</dbReference>
<keyword evidence="9" id="KW-1185">Reference proteome</keyword>
<feature type="domain" description="Radical SAM core" evidence="7">
    <location>
        <begin position="9"/>
        <end position="225"/>
    </location>
</feature>
<protein>
    <submittedName>
        <fullName evidence="8">Radical SAM protein</fullName>
    </submittedName>
</protein>
<dbReference type="PROSITE" id="PS51918">
    <property type="entry name" value="RADICAL_SAM"/>
    <property type="match status" value="1"/>
</dbReference>